<dbReference type="EMBL" id="BANI01000024">
    <property type="protein sequence ID" value="GAN95439.1"/>
    <property type="molecule type" value="Genomic_DNA"/>
</dbReference>
<evidence type="ECO:0008006" key="5">
    <source>
        <dbReference type="Google" id="ProtNLM"/>
    </source>
</evidence>
<feature type="coiled-coil region" evidence="1">
    <location>
        <begin position="2"/>
        <end position="29"/>
    </location>
</feature>
<comment type="caution">
    <text evidence="3">The sequence shown here is derived from an EMBL/GenBank/DDBJ whole genome shotgun (WGS) entry which is preliminary data.</text>
</comment>
<reference evidence="3 4" key="1">
    <citation type="submission" date="2012-11" db="EMBL/GenBank/DDBJ databases">
        <title>Whole genome sequence of Gluconacetobacter europaeus NBRC3261.</title>
        <authorList>
            <person name="Azuma Y."/>
            <person name="Higashiura N."/>
            <person name="Hirakawa H."/>
            <person name="Matsushita K."/>
        </authorList>
    </citation>
    <scope>NUCLEOTIDE SEQUENCE [LARGE SCALE GENOMIC DNA]</scope>
    <source>
        <strain evidence="3 4">NBRC 3261</strain>
    </source>
</reference>
<accession>A0A0D6PW85</accession>
<organism evidence="3 4">
    <name type="scientific">Komagataeibacter europaeus NBRC 3261</name>
    <dbReference type="NCBI Taxonomy" id="1234669"/>
    <lineage>
        <taxon>Bacteria</taxon>
        <taxon>Pseudomonadati</taxon>
        <taxon>Pseudomonadota</taxon>
        <taxon>Alphaproteobacteria</taxon>
        <taxon>Acetobacterales</taxon>
        <taxon>Acetobacteraceae</taxon>
        <taxon>Komagataeibacter</taxon>
    </lineage>
</organism>
<proteinExistence type="predicted"/>
<keyword evidence="1" id="KW-0175">Coiled coil</keyword>
<evidence type="ECO:0000313" key="4">
    <source>
        <dbReference type="Proteomes" id="UP000032675"/>
    </source>
</evidence>
<evidence type="ECO:0000256" key="2">
    <source>
        <dbReference type="SAM" id="MobiDB-lite"/>
    </source>
</evidence>
<sequence>MAKSNEEIIADEKKKIEQAKARIQTIMARESAKERKLDTRRKVILGGLLMDAAKKEVNWNRGLRQLIERISRENDKRAFEGYTPPPAPENSGHE</sequence>
<dbReference type="AlphaFoldDB" id="A0A0D6PW85"/>
<evidence type="ECO:0000313" key="3">
    <source>
        <dbReference type="EMBL" id="GAN95439.1"/>
    </source>
</evidence>
<dbReference type="Proteomes" id="UP000032675">
    <property type="component" value="Unassembled WGS sequence"/>
</dbReference>
<evidence type="ECO:0000256" key="1">
    <source>
        <dbReference type="SAM" id="Coils"/>
    </source>
</evidence>
<dbReference type="RefSeq" id="WP_048849945.1">
    <property type="nucleotide sequence ID" value="NZ_BANI01000024.1"/>
</dbReference>
<protein>
    <recommendedName>
        <fullName evidence="5">Mobilization protein</fullName>
    </recommendedName>
</protein>
<name>A0A0D6PW85_KOMEU</name>
<gene>
    <name evidence="3" type="ORF">Geu3261_0024_002</name>
</gene>
<feature type="region of interest" description="Disordered" evidence="2">
    <location>
        <begin position="74"/>
        <end position="94"/>
    </location>
</feature>